<keyword evidence="1" id="KW-0732">Signal</keyword>
<dbReference type="HOGENOM" id="CLU_035906_0_0_10"/>
<dbReference type="Proteomes" id="UP000033035">
    <property type="component" value="Unassembled WGS sequence"/>
</dbReference>
<evidence type="ECO:0000256" key="1">
    <source>
        <dbReference type="SAM" id="SignalP"/>
    </source>
</evidence>
<organism evidence="2 3">
    <name type="scientific">Parabacteroides gordonii MS-1 = DSM 23371</name>
    <dbReference type="NCBI Taxonomy" id="1203610"/>
    <lineage>
        <taxon>Bacteria</taxon>
        <taxon>Pseudomonadati</taxon>
        <taxon>Bacteroidota</taxon>
        <taxon>Bacteroidia</taxon>
        <taxon>Bacteroidales</taxon>
        <taxon>Tannerellaceae</taxon>
        <taxon>Parabacteroides</taxon>
    </lineage>
</organism>
<accession>A0A0F5IUR5</accession>
<dbReference type="STRING" id="1203610.HMPREF1536_04355"/>
<feature type="signal peptide" evidence="1">
    <location>
        <begin position="1"/>
        <end position="21"/>
    </location>
</feature>
<gene>
    <name evidence="2" type="ORF">HMPREF1536_04355</name>
</gene>
<dbReference type="Gene3D" id="3.60.60.10">
    <property type="entry name" value="Penicillin V Acylase, Chain A"/>
    <property type="match status" value="1"/>
</dbReference>
<name>A0A0F5IUR5_9BACT</name>
<dbReference type="PATRIC" id="fig|1203610.3.peg.4433"/>
<evidence type="ECO:0000313" key="3">
    <source>
        <dbReference type="Proteomes" id="UP000033035"/>
    </source>
</evidence>
<reference evidence="2 3" key="1">
    <citation type="submission" date="2013-04" db="EMBL/GenBank/DDBJ databases">
        <title>The Genome Sequence of Parabacteroides gordonii DSM 23371.</title>
        <authorList>
            <consortium name="The Broad Institute Genomics Platform"/>
            <person name="Earl A."/>
            <person name="Ward D."/>
            <person name="Feldgarden M."/>
            <person name="Gevers D."/>
            <person name="Martens E."/>
            <person name="Sakamoto M."/>
            <person name="Benno Y."/>
            <person name="Suzuki N."/>
            <person name="Matsunaga N."/>
            <person name="Koshihara K."/>
            <person name="Seki M."/>
            <person name="Komiya H."/>
            <person name="Walker B."/>
            <person name="Young S."/>
            <person name="Zeng Q."/>
            <person name="Gargeya S."/>
            <person name="Fitzgerald M."/>
            <person name="Haas B."/>
            <person name="Abouelleil A."/>
            <person name="Allen A.W."/>
            <person name="Alvarado L."/>
            <person name="Arachchi H.M."/>
            <person name="Berlin A.M."/>
            <person name="Chapman S.B."/>
            <person name="Gainer-Dewar J."/>
            <person name="Goldberg J."/>
            <person name="Griggs A."/>
            <person name="Gujja S."/>
            <person name="Hansen M."/>
            <person name="Howarth C."/>
            <person name="Imamovic A."/>
            <person name="Ireland A."/>
            <person name="Larimer J."/>
            <person name="McCowan C."/>
            <person name="Murphy C."/>
            <person name="Pearson M."/>
            <person name="Poon T.W."/>
            <person name="Priest M."/>
            <person name="Roberts A."/>
            <person name="Saif S."/>
            <person name="Shea T."/>
            <person name="Sisk P."/>
            <person name="Sykes S."/>
            <person name="Wortman J."/>
            <person name="Nusbaum C."/>
            <person name="Birren B."/>
        </authorList>
    </citation>
    <scope>NUCLEOTIDE SEQUENCE [LARGE SCALE GENOMIC DNA]</scope>
    <source>
        <strain evidence="2 3">MS-1</strain>
    </source>
</reference>
<feature type="chain" id="PRO_5002488537" description="Choloylglycine hydrolase/NAAA C-terminal domain-containing protein" evidence="1">
    <location>
        <begin position="22"/>
        <end position="403"/>
    </location>
</feature>
<comment type="caution">
    <text evidence="2">The sequence shown here is derived from an EMBL/GenBank/DDBJ whole genome shotgun (WGS) entry which is preliminary data.</text>
</comment>
<dbReference type="EMBL" id="AQHW01000025">
    <property type="protein sequence ID" value="KKB49291.1"/>
    <property type="molecule type" value="Genomic_DNA"/>
</dbReference>
<proteinExistence type="predicted"/>
<evidence type="ECO:0000313" key="2">
    <source>
        <dbReference type="EMBL" id="KKB49291.1"/>
    </source>
</evidence>
<evidence type="ECO:0008006" key="4">
    <source>
        <dbReference type="Google" id="ProtNLM"/>
    </source>
</evidence>
<keyword evidence="3" id="KW-1185">Reference proteome</keyword>
<sequence>MKKLVLSFILCFCFSLQQQQACTSVIISGKATPDGRPLMWKHRDTEAPYNHIAYIDEGGYRFLGLVNSDDPNGAVWTGSNEAGFSIMNTASFNLKDDDVKEMDHEGLLMRQALKTCKTIQDFEHLLDTLQRPLRVEANFGVIDAYGGAAYYETNNERYYKKDVNDTGLAPDGYLIYTNFSFEGRTDEGLGYIRYDSARKIFKQMEKKGFTPERIFQEASRSFYNSLLDIDLKNPDESPNKHSGWFVEQDFIPRSESTASIVIQGVKPGMSPEHTVMWTMLGYPPTSIALPLWVKTGKDQPSFIQYDAALQTAPLCYYASRLKDKVYSIYRGNGQKYLHWQLLWNDENTGYIQQLQDAETQIFRLFETISSTNDKQFPDTEKIKASYKQAESIITTTYRQLDAL</sequence>
<dbReference type="AlphaFoldDB" id="A0A0F5IUR5"/>
<protein>
    <recommendedName>
        <fullName evidence="4">Choloylglycine hydrolase/NAAA C-terminal domain-containing protein</fullName>
    </recommendedName>
</protein>
<dbReference type="RefSeq" id="WP_028729148.1">
    <property type="nucleotide sequence ID" value="NZ_KE386763.1"/>
</dbReference>